<comment type="similarity">
    <text evidence="2">Belongs to the bacterial sugar transferase family.</text>
</comment>
<evidence type="ECO:0000256" key="4">
    <source>
        <dbReference type="ARBA" id="ARBA00022679"/>
    </source>
</evidence>
<keyword evidence="7 9" id="KW-0472">Membrane</keyword>
<keyword evidence="8" id="KW-0270">Exopolysaccharide synthesis</keyword>
<protein>
    <submittedName>
        <fullName evidence="11">Exopolysaccharide production protein ExoY</fullName>
    </submittedName>
</protein>
<feature type="transmembrane region" description="Helical" evidence="9">
    <location>
        <begin position="72"/>
        <end position="98"/>
    </location>
</feature>
<dbReference type="Pfam" id="PF02397">
    <property type="entry name" value="Bac_transf"/>
    <property type="match status" value="1"/>
</dbReference>
<dbReference type="GO" id="GO:0016780">
    <property type="term" value="F:phosphotransferase activity, for other substituted phosphate groups"/>
    <property type="evidence" value="ECO:0007669"/>
    <property type="project" value="TreeGrafter"/>
</dbReference>
<accession>A0A2K9Z7G3</accession>
<keyword evidence="3" id="KW-1003">Cell membrane</keyword>
<keyword evidence="6 9" id="KW-1133">Transmembrane helix</keyword>
<evidence type="ECO:0000256" key="3">
    <source>
        <dbReference type="ARBA" id="ARBA00022475"/>
    </source>
</evidence>
<evidence type="ECO:0000256" key="8">
    <source>
        <dbReference type="ARBA" id="ARBA00023169"/>
    </source>
</evidence>
<dbReference type="PANTHER" id="PTHR30576">
    <property type="entry name" value="COLANIC BIOSYNTHESIS UDP-GLUCOSE LIPID CARRIER TRANSFERASE"/>
    <property type="match status" value="1"/>
</dbReference>
<dbReference type="PANTHER" id="PTHR30576:SF4">
    <property type="entry name" value="UNDECAPRENYL-PHOSPHATE GALACTOSE PHOSPHOTRANSFERASE"/>
    <property type="match status" value="1"/>
</dbReference>
<reference evidence="11 12" key="1">
    <citation type="submission" date="2017-11" db="EMBL/GenBank/DDBJ databases">
        <title>Complete genome of Rhizobium leguminosarum Norway, an ineffective micro-symbiont.</title>
        <authorList>
            <person name="Hoffrichter A."/>
            <person name="Liang J."/>
            <person name="Brachmann A."/>
            <person name="Marin M."/>
        </authorList>
    </citation>
    <scope>NUCLEOTIDE SEQUENCE [LARGE SCALE GENOMIC DNA]</scope>
    <source>
        <strain evidence="11 12">Norway</strain>
    </source>
</reference>
<evidence type="ECO:0000256" key="9">
    <source>
        <dbReference type="SAM" id="Phobius"/>
    </source>
</evidence>
<evidence type="ECO:0000256" key="5">
    <source>
        <dbReference type="ARBA" id="ARBA00022692"/>
    </source>
</evidence>
<organism evidence="11 12">
    <name type="scientific">Rhizobium leguminosarum</name>
    <dbReference type="NCBI Taxonomy" id="384"/>
    <lineage>
        <taxon>Bacteria</taxon>
        <taxon>Pseudomonadati</taxon>
        <taxon>Pseudomonadota</taxon>
        <taxon>Alphaproteobacteria</taxon>
        <taxon>Hyphomicrobiales</taxon>
        <taxon>Rhizobiaceae</taxon>
        <taxon>Rhizobium/Agrobacterium group</taxon>
        <taxon>Rhizobium</taxon>
    </lineage>
</organism>
<evidence type="ECO:0000256" key="6">
    <source>
        <dbReference type="ARBA" id="ARBA00022989"/>
    </source>
</evidence>
<dbReference type="Proteomes" id="UP000238523">
    <property type="component" value="Chromosome"/>
</dbReference>
<evidence type="ECO:0000259" key="10">
    <source>
        <dbReference type="Pfam" id="PF02397"/>
    </source>
</evidence>
<evidence type="ECO:0000256" key="2">
    <source>
        <dbReference type="ARBA" id="ARBA00006464"/>
    </source>
</evidence>
<dbReference type="GO" id="GO:0000271">
    <property type="term" value="P:polysaccharide biosynthetic process"/>
    <property type="evidence" value="ECO:0007669"/>
    <property type="project" value="UniProtKB-KW"/>
</dbReference>
<name>A0A2K9Z7G3_RHILE</name>
<keyword evidence="4" id="KW-0808">Transferase</keyword>
<sequence>MKIVTSVTDIKLALKQALAVISGVCLTETRMAGKNQGVNPTKPWRDFARVRQERRPFNSSQSHRISRILKRALDIIIAASVLFLLSPLLLSVAVIITLSDWGPVFNSHRRLGHKGKEFGCLEFRTTRADATAKAQVTVVGDILRRSSLAKLPQLINVLLGQMSLVGPRAITKEELSRYGEHAYAYMAVRPGLTGHWQTSGRNDLSYQNRVSLDVEYLSKWTLALDFAIMAKTLSALLSRQALLPRVDS</sequence>
<dbReference type="EMBL" id="CP025012">
    <property type="protein sequence ID" value="AUW44195.1"/>
    <property type="molecule type" value="Genomic_DNA"/>
</dbReference>
<gene>
    <name evidence="11" type="primary">exoY</name>
    <name evidence="11" type="ORF">CUJ84_Chr003864</name>
</gene>
<feature type="domain" description="Bacterial sugar transferase" evidence="10">
    <location>
        <begin position="70"/>
        <end position="237"/>
    </location>
</feature>
<proteinExistence type="inferred from homology"/>
<evidence type="ECO:0000313" key="11">
    <source>
        <dbReference type="EMBL" id="AUW44195.1"/>
    </source>
</evidence>
<dbReference type="GO" id="GO:0005886">
    <property type="term" value="C:plasma membrane"/>
    <property type="evidence" value="ECO:0007669"/>
    <property type="project" value="UniProtKB-SubCell"/>
</dbReference>
<evidence type="ECO:0000313" key="12">
    <source>
        <dbReference type="Proteomes" id="UP000238523"/>
    </source>
</evidence>
<dbReference type="InterPro" id="IPR003362">
    <property type="entry name" value="Bact_transf"/>
</dbReference>
<keyword evidence="5 9" id="KW-0812">Transmembrane</keyword>
<comment type="subcellular location">
    <subcellularLocation>
        <location evidence="1">Cell membrane</location>
    </subcellularLocation>
</comment>
<dbReference type="AlphaFoldDB" id="A0A2K9Z7G3"/>
<evidence type="ECO:0000256" key="7">
    <source>
        <dbReference type="ARBA" id="ARBA00023136"/>
    </source>
</evidence>
<evidence type="ECO:0000256" key="1">
    <source>
        <dbReference type="ARBA" id="ARBA00004236"/>
    </source>
</evidence>